<dbReference type="InterPro" id="IPR011990">
    <property type="entry name" value="TPR-like_helical_dom_sf"/>
</dbReference>
<dbReference type="Gene3D" id="2.130.10.10">
    <property type="entry name" value="YVTN repeat-like/Quinoprotein amine dehydrogenase"/>
    <property type="match status" value="3"/>
</dbReference>
<dbReference type="Gene3D" id="1.25.40.10">
    <property type="entry name" value="Tetratricopeptide repeat domain"/>
    <property type="match status" value="1"/>
</dbReference>
<evidence type="ECO:0000256" key="6">
    <source>
        <dbReference type="PROSITE-ProRule" id="PRU01091"/>
    </source>
</evidence>
<dbReference type="SMART" id="SM01043">
    <property type="entry name" value="BTAD"/>
    <property type="match status" value="1"/>
</dbReference>
<dbReference type="Proteomes" id="UP001500506">
    <property type="component" value="Unassembled WGS sequence"/>
</dbReference>
<dbReference type="InterPro" id="IPR016032">
    <property type="entry name" value="Sig_transdc_resp-reg_C-effctor"/>
</dbReference>
<dbReference type="InterPro" id="IPR027417">
    <property type="entry name" value="P-loop_NTPase"/>
</dbReference>
<comment type="caution">
    <text evidence="8">The sequence shown here is derived from an EMBL/GenBank/DDBJ whole genome shotgun (WGS) entry which is preliminary data.</text>
</comment>
<evidence type="ECO:0000256" key="5">
    <source>
        <dbReference type="PROSITE-ProRule" id="PRU00221"/>
    </source>
</evidence>
<keyword evidence="9" id="KW-1185">Reference proteome</keyword>
<dbReference type="RefSeq" id="WP_232498642.1">
    <property type="nucleotide sequence ID" value="NZ_BAAANH010000005.1"/>
</dbReference>
<dbReference type="InterPro" id="IPR036388">
    <property type="entry name" value="WH-like_DNA-bd_sf"/>
</dbReference>
<keyword evidence="5" id="KW-0853">WD repeat</keyword>
<keyword evidence="2" id="KW-0805">Transcription regulation</keyword>
<dbReference type="SUPFAM" id="SSF82171">
    <property type="entry name" value="DPP6 N-terminal domain-like"/>
    <property type="match status" value="1"/>
</dbReference>
<keyword evidence="3 6" id="KW-0238">DNA-binding</keyword>
<dbReference type="PROSITE" id="PS50082">
    <property type="entry name" value="WD_REPEATS_2"/>
    <property type="match status" value="1"/>
</dbReference>
<feature type="domain" description="OmpR/PhoB-type" evidence="7">
    <location>
        <begin position="1"/>
        <end position="85"/>
    </location>
</feature>
<feature type="DNA-binding region" description="OmpR/PhoB-type" evidence="6">
    <location>
        <begin position="1"/>
        <end position="85"/>
    </location>
</feature>
<protein>
    <recommendedName>
        <fullName evidence="7">OmpR/PhoB-type domain-containing protein</fullName>
    </recommendedName>
</protein>
<feature type="repeat" description="WD" evidence="5">
    <location>
        <begin position="1301"/>
        <end position="1342"/>
    </location>
</feature>
<dbReference type="InterPro" id="IPR005158">
    <property type="entry name" value="BTAD"/>
</dbReference>
<dbReference type="InterPro" id="IPR051677">
    <property type="entry name" value="AfsR-DnrI-RedD_regulator"/>
</dbReference>
<dbReference type="PROSITE" id="PS51755">
    <property type="entry name" value="OMPR_PHOB"/>
    <property type="match status" value="1"/>
</dbReference>
<evidence type="ECO:0000256" key="1">
    <source>
        <dbReference type="ARBA" id="ARBA00005820"/>
    </source>
</evidence>
<evidence type="ECO:0000313" key="9">
    <source>
        <dbReference type="Proteomes" id="UP001500506"/>
    </source>
</evidence>
<dbReference type="InterPro" id="IPR001867">
    <property type="entry name" value="OmpR/PhoB-type_DNA-bd"/>
</dbReference>
<dbReference type="Gene3D" id="1.10.10.10">
    <property type="entry name" value="Winged helix-like DNA-binding domain superfamily/Winged helix DNA-binding domain"/>
    <property type="match status" value="1"/>
</dbReference>
<dbReference type="InterPro" id="IPR015943">
    <property type="entry name" value="WD40/YVTN_repeat-like_dom_sf"/>
</dbReference>
<dbReference type="Pfam" id="PF03704">
    <property type="entry name" value="BTAD"/>
    <property type="match status" value="1"/>
</dbReference>
<dbReference type="Pfam" id="PF00486">
    <property type="entry name" value="Trans_reg_C"/>
    <property type="match status" value="1"/>
</dbReference>
<name>A0ABN2KUU0_9MICO</name>
<evidence type="ECO:0000256" key="4">
    <source>
        <dbReference type="ARBA" id="ARBA00023163"/>
    </source>
</evidence>
<proteinExistence type="inferred from homology"/>
<dbReference type="InterPro" id="IPR011044">
    <property type="entry name" value="Quino_amine_DH_bsu"/>
</dbReference>
<gene>
    <name evidence="8" type="ORF">GCM10009747_27050</name>
</gene>
<dbReference type="SMART" id="SM00382">
    <property type="entry name" value="AAA"/>
    <property type="match status" value="1"/>
</dbReference>
<dbReference type="InterPro" id="IPR049052">
    <property type="entry name" value="nSTAND1"/>
</dbReference>
<dbReference type="PANTHER" id="PTHR35807">
    <property type="entry name" value="TRANSCRIPTIONAL REGULATOR REDD-RELATED"/>
    <property type="match status" value="1"/>
</dbReference>
<dbReference type="CDD" id="cd15831">
    <property type="entry name" value="BTAD"/>
    <property type="match status" value="1"/>
</dbReference>
<dbReference type="SUPFAM" id="SSF46894">
    <property type="entry name" value="C-terminal effector domain of the bipartite response regulators"/>
    <property type="match status" value="1"/>
</dbReference>
<reference evidence="8 9" key="1">
    <citation type="journal article" date="2019" name="Int. J. Syst. Evol. Microbiol.">
        <title>The Global Catalogue of Microorganisms (GCM) 10K type strain sequencing project: providing services to taxonomists for standard genome sequencing and annotation.</title>
        <authorList>
            <consortium name="The Broad Institute Genomics Platform"/>
            <consortium name="The Broad Institute Genome Sequencing Center for Infectious Disease"/>
            <person name="Wu L."/>
            <person name="Ma J."/>
        </authorList>
    </citation>
    <scope>NUCLEOTIDE SEQUENCE [LARGE SCALE GENOMIC DNA]</scope>
    <source>
        <strain evidence="8 9">JCM 14319</strain>
    </source>
</reference>
<evidence type="ECO:0000313" key="8">
    <source>
        <dbReference type="EMBL" id="GAA1765450.1"/>
    </source>
</evidence>
<comment type="similarity">
    <text evidence="1">Belongs to the AfsR/DnrI/RedD regulatory family.</text>
</comment>
<dbReference type="Pfam" id="PF20703">
    <property type="entry name" value="nSTAND1"/>
    <property type="match status" value="2"/>
</dbReference>
<accession>A0ABN2KUU0</accession>
<dbReference type="InterPro" id="IPR001680">
    <property type="entry name" value="WD40_rpt"/>
</dbReference>
<dbReference type="SUPFAM" id="SSF52540">
    <property type="entry name" value="P-loop containing nucleoside triphosphate hydrolases"/>
    <property type="match status" value="1"/>
</dbReference>
<dbReference type="EMBL" id="BAAANH010000005">
    <property type="protein sequence ID" value="GAA1765450.1"/>
    <property type="molecule type" value="Genomic_DNA"/>
</dbReference>
<sequence length="1415" mass="151091">MTVAVLGSTVVEGGERLSPRERAILAALTLRAGSTIQPDELADAVWGESPPKTWPKQVQIAIGRLRRHPTVPAITTADGGYRLDAPDDMFDDRRFEQLVASARDHAAHGQPDRAIAAFSSGLRLWRGSPYLDLPDWAPARNEAGRLLDLRSAAEEEVLRARLDAGHGADVVADAERLVRELPLREHRWEVLATALYRAGRQADALAAIRSARERLADELGVDPSPELVALETAILRHDAALDRDDAGVPDTGTCPYRGLRAFDAEDEEEFFGRSTEVAASLSRVDRSRFVAFTGPSGCGKSSLVLAGIVPVLRRRGLVVEIATPRHWLVAPRTAMIDADVIVIDQFEELFTLGLEPDALTDAAQALEDRLERGGTVLLTVRSDFLDDCARLPRFADRFIEGVQLVPPIGPDGLREAIEGPARISGLRLETGLTELVLRDAAGRPGVLPHVSHALVETWIRREGSTLTVAGYEASGGISGAIAQSADRLYLRMTPAERVVCRSTLLRLVFLGADGSPVRRSLPLRAVHGAAQHDRVLGMLTAARLVSTDETSVLVSHEALADAWPRLRSWLEDDADDIRTMHALGNAAEAWDAGGRTEEDLYRGGRLETALEWRSGEDRDLTEVEAAFLDRSGEREASERRELATRATRERRQNRVLRGLLVAGAVLLVASIAGTGFAVTATQEAERQSQEAARQSEAAVIEAVTSTSLALRESERDVAALIAAEAYRRWPDDARARSALLATFTASESFLGNLHVPEADRIAGDLIPGTDHAIVVRDDASAVIVDVSTGAIVRELAYGEPPDVCCSVPFVRVSSDGDFAAVLRHVDPGRGNNVFPGVGQSEASTLSVIDLETGDVRLGPIPLDIGAGGLEVSPDGTTAAVADSGLRDGTLDDFGIMVVDLGSGRAERVVAAGGPPQSAVPPTAMTFAPDGTLIVGTTGDRLSLIDVAGAEVIREIPVPVYAANVALTATTDGRVFGAGQNIIFAVEIASATLMWEHRPGTVNPSPCGWVAVAESRDTLYCADLWGGIEERSMTTGEPTGRRFDPQLGAVGPIEVTQDGTELVAIGADAPAISSWRLDDSGLITRIVAEGSAVMDGYSPDGSSIITAERPPGAVWWEEMGDFAIWDPEADRERVVITGTDHLGWAGTDSVFGQIGDGQWGFRDASTGETSPGPAVTDDAFGWWLLGSGSRLYVIDDPDGDDVGDRVRVYDGQTHERIGRALRFDGFVWSISGTSSASMLAVTVEKDKRYTTSLVDADTGRVISTGAEGATISVITGAEELIAAYDNRVARHEIPDLSTSGSLAGLNGGIGHLQVTEDGATLLVGSNDGSVALYDLASGIRLGDAIATSGPFIIPGYIRHDGRFLVVNEKEGVAVWDLDPEHHLAAACTMAGRDLTHEEWTTYFGELPYRSTCGFSE</sequence>
<dbReference type="SUPFAM" id="SSF48452">
    <property type="entry name" value="TPR-like"/>
    <property type="match status" value="1"/>
</dbReference>
<dbReference type="PANTHER" id="PTHR35807:SF1">
    <property type="entry name" value="TRANSCRIPTIONAL REGULATOR REDD"/>
    <property type="match status" value="1"/>
</dbReference>
<keyword evidence="4" id="KW-0804">Transcription</keyword>
<evidence type="ECO:0000256" key="3">
    <source>
        <dbReference type="ARBA" id="ARBA00023125"/>
    </source>
</evidence>
<organism evidence="8 9">
    <name type="scientific">Agromyces humatus</name>
    <dbReference type="NCBI Taxonomy" id="279573"/>
    <lineage>
        <taxon>Bacteria</taxon>
        <taxon>Bacillati</taxon>
        <taxon>Actinomycetota</taxon>
        <taxon>Actinomycetes</taxon>
        <taxon>Micrococcales</taxon>
        <taxon>Microbacteriaceae</taxon>
        <taxon>Agromyces</taxon>
    </lineage>
</organism>
<dbReference type="SUPFAM" id="SSF50969">
    <property type="entry name" value="YVTN repeat-like/Quinoprotein amine dehydrogenase"/>
    <property type="match status" value="1"/>
</dbReference>
<evidence type="ECO:0000256" key="2">
    <source>
        <dbReference type="ARBA" id="ARBA00023015"/>
    </source>
</evidence>
<dbReference type="SMART" id="SM00862">
    <property type="entry name" value="Trans_reg_C"/>
    <property type="match status" value="1"/>
</dbReference>
<evidence type="ECO:0000259" key="7">
    <source>
        <dbReference type="PROSITE" id="PS51755"/>
    </source>
</evidence>
<dbReference type="InterPro" id="IPR003593">
    <property type="entry name" value="AAA+_ATPase"/>
</dbReference>